<dbReference type="Pfam" id="PF00245">
    <property type="entry name" value="Alk_phosphatase"/>
    <property type="match status" value="2"/>
</dbReference>
<reference evidence="5" key="1">
    <citation type="submission" date="2008-06" db="EMBL/GenBank/DDBJ databases">
        <title>Complete sequence of Chlorobium phaeobacteroides BS1.</title>
        <authorList>
            <consortium name="US DOE Joint Genome Institute"/>
            <person name="Lucas S."/>
            <person name="Copeland A."/>
            <person name="Lapidus A."/>
            <person name="Glavina del Rio T."/>
            <person name="Dalin E."/>
            <person name="Tice H."/>
            <person name="Bruce D."/>
            <person name="Goodwin L."/>
            <person name="Pitluck S."/>
            <person name="Schmutz J."/>
            <person name="Larimer F."/>
            <person name="Land M."/>
            <person name="Hauser L."/>
            <person name="Kyrpides N."/>
            <person name="Ovchinnikova G."/>
            <person name="Li T."/>
            <person name="Liu Z."/>
            <person name="Zhao F."/>
            <person name="Overmann J."/>
            <person name="Bryant D.A."/>
            <person name="Richardson P."/>
        </authorList>
    </citation>
    <scope>NUCLEOTIDE SEQUENCE [LARGE SCALE GENOMIC DNA]</scope>
    <source>
        <strain evidence="5">BS1</strain>
    </source>
</reference>
<evidence type="ECO:0000313" key="5">
    <source>
        <dbReference type="EMBL" id="ACE05366.1"/>
    </source>
</evidence>
<dbReference type="PRINTS" id="PR00113">
    <property type="entry name" value="ALKPHPHTASE"/>
</dbReference>
<protein>
    <submittedName>
        <fullName evidence="5">Alkaline phosphatase</fullName>
    </submittedName>
</protein>
<dbReference type="STRING" id="331678.Cphamn1_2472"/>
<dbReference type="eggNOG" id="COG1785">
    <property type="taxonomic scope" value="Bacteria"/>
</dbReference>
<feature type="binding site" evidence="3">
    <location>
        <position position="51"/>
    </location>
    <ligand>
        <name>Mg(2+)</name>
        <dbReference type="ChEBI" id="CHEBI:18420"/>
    </ligand>
</feature>
<dbReference type="Gene3D" id="1.10.60.40">
    <property type="match status" value="1"/>
</dbReference>
<feature type="binding site" evidence="3">
    <location>
        <position position="274"/>
    </location>
    <ligand>
        <name>Zn(2+)</name>
        <dbReference type="ChEBI" id="CHEBI:29105"/>
        <label>2</label>
    </ligand>
</feature>
<dbReference type="SUPFAM" id="SSF53649">
    <property type="entry name" value="Alkaline phosphatase-like"/>
    <property type="match status" value="1"/>
</dbReference>
<keyword evidence="3" id="KW-0479">Metal-binding</keyword>
<dbReference type="AlphaFoldDB" id="B3EQ68"/>
<dbReference type="OrthoDB" id="9794455at2"/>
<dbReference type="InterPro" id="IPR017850">
    <property type="entry name" value="Alkaline_phosphatase_core_sf"/>
</dbReference>
<keyword evidence="1" id="KW-0597">Phosphoprotein</keyword>
<keyword evidence="3" id="KW-0460">Magnesium</keyword>
<dbReference type="Gene3D" id="3.40.720.10">
    <property type="entry name" value="Alkaline Phosphatase, subunit A"/>
    <property type="match status" value="1"/>
</dbReference>
<feature type="binding site" evidence="3">
    <location>
        <position position="278"/>
    </location>
    <ligand>
        <name>Zn(2+)</name>
        <dbReference type="ChEBI" id="CHEBI:29105"/>
        <label>2</label>
    </ligand>
</feature>
<dbReference type="PANTHER" id="PTHR11596">
    <property type="entry name" value="ALKALINE PHOSPHATASE"/>
    <property type="match status" value="1"/>
</dbReference>
<proteinExistence type="inferred from homology"/>
<feature type="binding site" evidence="3">
    <location>
        <position position="51"/>
    </location>
    <ligand>
        <name>Zn(2+)</name>
        <dbReference type="ChEBI" id="CHEBI:29105"/>
        <label>2</label>
    </ligand>
</feature>
<name>B3EQ68_CHLPB</name>
<feature type="binding site" evidence="3">
    <location>
        <position position="440"/>
    </location>
    <ligand>
        <name>Zn(2+)</name>
        <dbReference type="ChEBI" id="CHEBI:29105"/>
        <label>2</label>
    </ligand>
</feature>
<dbReference type="InterPro" id="IPR001952">
    <property type="entry name" value="Alkaline_phosphatase"/>
</dbReference>
<comment type="similarity">
    <text evidence="4">Belongs to the alkaline phosphatase family.</text>
</comment>
<dbReference type="KEGG" id="cpb:Cphamn1_2472"/>
<comment type="cofactor">
    <cofactor evidence="3">
        <name>Mg(2+)</name>
        <dbReference type="ChEBI" id="CHEBI:18420"/>
    </cofactor>
    <text evidence="3">Binds 1 Mg(2+) ion.</text>
</comment>
<gene>
    <name evidence="5" type="ordered locus">Cphamn1_2472</name>
</gene>
<feature type="binding site" evidence="3">
    <location>
        <position position="146"/>
    </location>
    <ligand>
        <name>Mg(2+)</name>
        <dbReference type="ChEBI" id="CHEBI:18420"/>
    </ligand>
</feature>
<dbReference type="GO" id="GO:0004035">
    <property type="term" value="F:alkaline phosphatase activity"/>
    <property type="evidence" value="ECO:0007669"/>
    <property type="project" value="TreeGrafter"/>
</dbReference>
<evidence type="ECO:0000256" key="2">
    <source>
        <dbReference type="PIRSR" id="PIRSR601952-1"/>
    </source>
</evidence>
<accession>B3EQ68</accession>
<dbReference type="HOGENOM" id="CLU_008539_5_0_10"/>
<feature type="active site" description="Phosphoserine intermediate" evidence="2">
    <location>
        <position position="94"/>
    </location>
</feature>
<feature type="binding site" evidence="3">
    <location>
        <position position="317"/>
    </location>
    <ligand>
        <name>Zn(2+)</name>
        <dbReference type="ChEBI" id="CHEBI:29105"/>
        <label>2</label>
    </ligand>
</feature>
<evidence type="ECO:0000256" key="3">
    <source>
        <dbReference type="PIRSR" id="PIRSR601952-2"/>
    </source>
</evidence>
<dbReference type="SMART" id="SM00098">
    <property type="entry name" value="alkPPc"/>
    <property type="match status" value="1"/>
</dbReference>
<dbReference type="PANTHER" id="PTHR11596:SF5">
    <property type="entry name" value="ALKALINE PHOSPHATASE"/>
    <property type="match status" value="1"/>
</dbReference>
<feature type="binding site" evidence="3">
    <location>
        <position position="269"/>
    </location>
    <ligand>
        <name>Mg(2+)</name>
        <dbReference type="ChEBI" id="CHEBI:18420"/>
    </ligand>
</feature>
<organism evidence="5">
    <name type="scientific">Chlorobium phaeobacteroides (strain BS1)</name>
    <dbReference type="NCBI Taxonomy" id="331678"/>
    <lineage>
        <taxon>Bacteria</taxon>
        <taxon>Pseudomonadati</taxon>
        <taxon>Chlorobiota</taxon>
        <taxon>Chlorobiia</taxon>
        <taxon>Chlorobiales</taxon>
        <taxon>Chlorobiaceae</taxon>
        <taxon>Chlorobium/Pelodictyon group</taxon>
        <taxon>Chlorobium</taxon>
    </lineage>
</organism>
<keyword evidence="3" id="KW-0862">Zinc</keyword>
<evidence type="ECO:0000256" key="1">
    <source>
        <dbReference type="ARBA" id="ARBA00022553"/>
    </source>
</evidence>
<feature type="binding site" evidence="3">
    <location>
        <position position="318"/>
    </location>
    <ligand>
        <name>Zn(2+)</name>
        <dbReference type="ChEBI" id="CHEBI:29105"/>
        <label>2</label>
    </ligand>
</feature>
<dbReference type="EMBL" id="CP001101">
    <property type="protein sequence ID" value="ACE05366.1"/>
    <property type="molecule type" value="Genomic_DNA"/>
</dbReference>
<comment type="cofactor">
    <cofactor evidence="3">
        <name>Zn(2+)</name>
        <dbReference type="ChEBI" id="CHEBI:29105"/>
    </cofactor>
    <text evidence="3">Binds 2 Zn(2+) ions.</text>
</comment>
<feature type="binding site" evidence="3">
    <location>
        <position position="148"/>
    </location>
    <ligand>
        <name>Mg(2+)</name>
        <dbReference type="ChEBI" id="CHEBI:18420"/>
    </ligand>
</feature>
<dbReference type="GO" id="GO:0046872">
    <property type="term" value="F:metal ion binding"/>
    <property type="evidence" value="ECO:0007669"/>
    <property type="project" value="UniProtKB-KW"/>
</dbReference>
<sequence>MRGFSHRLISIVTCIGAVFCFVACSTSGMVQSDRIPAQQVVPRYVFYFIGDGMGAAQVKLAESLLESGDSLEMTSFPASGMAATHAENRYITGSAAAGTALATGKKTTIGTIGKNGSHTATLKTMAEMSRDRGMRVGIVSSASIDHATPACFYAHVDSRKMYAEIAAQMASSGFDYFGGGYALGDLDNGRPLGRLVGTMKDSGYAVVQGWEALGKAVTGRKYWAFGSYDGTGALGYAIDRAPDGLTLADFTRHGIRLLDNDRGFFLMVEGGKIDWASHANDAATTAHEVLEFDEAVAEAVSFYRLHPDETLIVVTADHECGGLALGNRATAYESDFTILSHQKLSFQAFAGKVKTWVERKNVSFPMVLDSAKVYFGLGDSALDASLKLSPRERTAIRDAWKASREGRGTALAYGSGDPLTVTLIAILNEKAGIGWTSSVHTAGLVPVFAIGQGANRFNGVYDNTDIAKKLIDLIGRIDNSR</sequence>
<evidence type="ECO:0000256" key="4">
    <source>
        <dbReference type="RuleBase" id="RU003946"/>
    </source>
</evidence>
<dbReference type="CDD" id="cd16012">
    <property type="entry name" value="ALP"/>
    <property type="match status" value="1"/>
</dbReference>